<accession>A0A2T7NJB8</accession>
<keyword evidence="4" id="KW-1185">Reference proteome</keyword>
<dbReference type="Gene3D" id="1.20.58.390">
    <property type="entry name" value="Neurotransmitter-gated ion-channel transmembrane domain"/>
    <property type="match status" value="1"/>
</dbReference>
<reference evidence="3 4" key="1">
    <citation type="submission" date="2018-04" db="EMBL/GenBank/DDBJ databases">
        <title>The genome of golden apple snail Pomacea canaliculata provides insight into stress tolerance and invasive adaptation.</title>
        <authorList>
            <person name="Liu C."/>
            <person name="Liu B."/>
            <person name="Ren Y."/>
            <person name="Zhang Y."/>
            <person name="Wang H."/>
            <person name="Li S."/>
            <person name="Jiang F."/>
            <person name="Yin L."/>
            <person name="Zhang G."/>
            <person name="Qian W."/>
            <person name="Fan W."/>
        </authorList>
    </citation>
    <scope>NUCLEOTIDE SEQUENCE [LARGE SCALE GENOMIC DNA]</scope>
    <source>
        <strain evidence="3">SZHN2017</strain>
        <tissue evidence="3">Muscle</tissue>
    </source>
</reference>
<dbReference type="GO" id="GO:0005216">
    <property type="term" value="F:monoatomic ion channel activity"/>
    <property type="evidence" value="ECO:0007669"/>
    <property type="project" value="InterPro"/>
</dbReference>
<dbReference type="OrthoDB" id="8182187at2759"/>
<keyword evidence="1" id="KW-1133">Transmembrane helix</keyword>
<keyword evidence="1" id="KW-0812">Transmembrane</keyword>
<dbReference type="InterPro" id="IPR006201">
    <property type="entry name" value="Neur_channel"/>
</dbReference>
<evidence type="ECO:0000259" key="2">
    <source>
        <dbReference type="Pfam" id="PF02932"/>
    </source>
</evidence>
<feature type="transmembrane region" description="Helical" evidence="1">
    <location>
        <begin position="24"/>
        <end position="47"/>
    </location>
</feature>
<feature type="transmembrane region" description="Helical" evidence="1">
    <location>
        <begin position="85"/>
        <end position="109"/>
    </location>
</feature>
<evidence type="ECO:0000256" key="1">
    <source>
        <dbReference type="SAM" id="Phobius"/>
    </source>
</evidence>
<evidence type="ECO:0000313" key="4">
    <source>
        <dbReference type="Proteomes" id="UP000245119"/>
    </source>
</evidence>
<keyword evidence="1" id="KW-0472">Membrane</keyword>
<dbReference type="CDD" id="cd19051">
    <property type="entry name" value="LGIC_TM_cation"/>
    <property type="match status" value="1"/>
</dbReference>
<dbReference type="PANTHER" id="PTHR18945">
    <property type="entry name" value="NEUROTRANSMITTER GATED ION CHANNEL"/>
    <property type="match status" value="1"/>
</dbReference>
<dbReference type="GO" id="GO:0016020">
    <property type="term" value="C:membrane"/>
    <property type="evidence" value="ECO:0007669"/>
    <property type="project" value="InterPro"/>
</dbReference>
<gene>
    <name evidence="3" type="ORF">C0Q70_19432</name>
</gene>
<dbReference type="GO" id="GO:0004888">
    <property type="term" value="F:transmembrane signaling receptor activity"/>
    <property type="evidence" value="ECO:0007669"/>
    <property type="project" value="InterPro"/>
</dbReference>
<feature type="domain" description="Neurotransmitter-gated ion-channel transmembrane" evidence="2">
    <location>
        <begin position="30"/>
        <end position="116"/>
    </location>
</feature>
<dbReference type="Proteomes" id="UP000245119">
    <property type="component" value="Linkage Group LG12"/>
</dbReference>
<proteinExistence type="predicted"/>
<protein>
    <recommendedName>
        <fullName evidence="2">Neurotransmitter-gated ion-channel transmembrane domain-containing protein</fullName>
    </recommendedName>
</protein>
<dbReference type="AlphaFoldDB" id="A0A2T7NJB8"/>
<evidence type="ECO:0000313" key="3">
    <source>
        <dbReference type="EMBL" id="PVD21261.1"/>
    </source>
</evidence>
<dbReference type="STRING" id="400727.A0A2T7NJB8"/>
<dbReference type="EMBL" id="PZQS01000012">
    <property type="protein sequence ID" value="PVD21261.1"/>
    <property type="molecule type" value="Genomic_DNA"/>
</dbReference>
<comment type="caution">
    <text evidence="3">The sequence shown here is derived from an EMBL/GenBank/DDBJ whole genome shotgun (WGS) entry which is preliminary data.</text>
</comment>
<name>A0A2T7NJB8_POMCA</name>
<dbReference type="InterPro" id="IPR006029">
    <property type="entry name" value="Neurotrans-gated_channel_TM"/>
</dbReference>
<organism evidence="3 4">
    <name type="scientific">Pomacea canaliculata</name>
    <name type="common">Golden apple snail</name>
    <dbReference type="NCBI Taxonomy" id="400727"/>
    <lineage>
        <taxon>Eukaryota</taxon>
        <taxon>Metazoa</taxon>
        <taxon>Spiralia</taxon>
        <taxon>Lophotrochozoa</taxon>
        <taxon>Mollusca</taxon>
        <taxon>Gastropoda</taxon>
        <taxon>Caenogastropoda</taxon>
        <taxon>Architaenioglossa</taxon>
        <taxon>Ampullarioidea</taxon>
        <taxon>Ampullariidae</taxon>
        <taxon>Pomacea</taxon>
    </lineage>
</organism>
<sequence length="223" mass="24704">MLAFFPDWTQGGNFTLTLKRRVTFHVLSTVLPLLSFSLLTPLAFLVPESGGEKLTLAVSLVLTNQVFLVSLSGSMPTSGDTISLLVLYTAIQIMFGFLALIINALVLYLPNQNNEKEDGMLSRPLGESEGSFFTRRNTVQTVRKRSAVSPSPSEHPVSTVNTTRLPDHHSTRLLKEDSSGYRVCPNAQCDGNLLRLNRDKILFFVSLVLVLITDFVFIFLLVV</sequence>
<dbReference type="InterPro" id="IPR038050">
    <property type="entry name" value="Neuro_actylchol_rec"/>
</dbReference>
<dbReference type="InterPro" id="IPR036719">
    <property type="entry name" value="Neuro-gated_channel_TM_sf"/>
</dbReference>
<dbReference type="SUPFAM" id="SSF90112">
    <property type="entry name" value="Neurotransmitter-gated ion-channel transmembrane pore"/>
    <property type="match status" value="1"/>
</dbReference>
<dbReference type="Pfam" id="PF02932">
    <property type="entry name" value="Neur_chan_memb"/>
    <property type="match status" value="1"/>
</dbReference>
<feature type="transmembrane region" description="Helical" evidence="1">
    <location>
        <begin position="201"/>
        <end position="222"/>
    </location>
</feature>